<reference evidence="2 3" key="1">
    <citation type="journal article" date="2018" name="Int. J. Syst. Evol. Microbiol.">
        <title>Lactobacillus bambusae sp. nov., isolated from a traditional fermented Ma-bamboo shoots of Taiwan.</title>
        <authorList>
            <person name="Wang L.-T."/>
        </authorList>
    </citation>
    <scope>NUCLEOTIDE SEQUENCE [LARGE SCALE GENOMIC DNA]</scope>
    <source>
        <strain evidence="2 3">BS-W1</strain>
    </source>
</reference>
<comment type="caution">
    <text evidence="2">The sequence shown here is derived from an EMBL/GenBank/DDBJ whole genome shotgun (WGS) entry which is preliminary data.</text>
</comment>
<keyword evidence="1" id="KW-0812">Transmembrane</keyword>
<keyword evidence="1" id="KW-0472">Membrane</keyword>
<evidence type="ECO:0000313" key="3">
    <source>
        <dbReference type="Proteomes" id="UP000245080"/>
    </source>
</evidence>
<accession>A0A2V1MYN4</accession>
<dbReference type="EMBL" id="QCXQ01000002">
    <property type="protein sequence ID" value="PWG00077.1"/>
    <property type="molecule type" value="Genomic_DNA"/>
</dbReference>
<dbReference type="PIRSF" id="PIRSF037394">
    <property type="entry name" value="ABC_thiamine-permease_YkoE_prd"/>
    <property type="match status" value="1"/>
</dbReference>
<dbReference type="RefSeq" id="WP_109250024.1">
    <property type="nucleotide sequence ID" value="NZ_QCXQ01000002.1"/>
</dbReference>
<dbReference type="AlphaFoldDB" id="A0A2V1MYN4"/>
<organism evidence="2 3">
    <name type="scientific">Levilactobacillus bambusae</name>
    <dbReference type="NCBI Taxonomy" id="2024736"/>
    <lineage>
        <taxon>Bacteria</taxon>
        <taxon>Bacillati</taxon>
        <taxon>Bacillota</taxon>
        <taxon>Bacilli</taxon>
        <taxon>Lactobacillales</taxon>
        <taxon>Lactobacillaceae</taxon>
        <taxon>Levilactobacillus</taxon>
    </lineage>
</organism>
<dbReference type="OrthoDB" id="8017424at2"/>
<dbReference type="Pfam" id="PF09819">
    <property type="entry name" value="ABC_cobalt"/>
    <property type="match status" value="1"/>
</dbReference>
<evidence type="ECO:0000256" key="1">
    <source>
        <dbReference type="SAM" id="Phobius"/>
    </source>
</evidence>
<sequence>MSHSSSWHLRSIILLALISLFFGVIFWVISPLYDVLTAILTPMGLAPFANEILIGVWCMAGPVAGYLLRIPVAAFLGEFIGAAVEMLLGSQWGASDLIAGAIQGVGSELGFTLTGYKRYNWGTLLLSAVTVTLVTFGWDMIKNGYGSYHLPLLLGLLAVRFLSNFFFGGVLTKAIVNLLDRAHVLGTGATPQN</sequence>
<proteinExistence type="predicted"/>
<feature type="transmembrane region" description="Helical" evidence="1">
    <location>
        <begin position="150"/>
        <end position="171"/>
    </location>
</feature>
<name>A0A2V1MYN4_9LACO</name>
<feature type="transmembrane region" description="Helical" evidence="1">
    <location>
        <begin position="12"/>
        <end position="29"/>
    </location>
</feature>
<evidence type="ECO:0000313" key="2">
    <source>
        <dbReference type="EMBL" id="PWG00077.1"/>
    </source>
</evidence>
<feature type="transmembrane region" description="Helical" evidence="1">
    <location>
        <begin position="119"/>
        <end position="138"/>
    </location>
</feature>
<feature type="transmembrane region" description="Helical" evidence="1">
    <location>
        <begin position="35"/>
        <end position="59"/>
    </location>
</feature>
<protein>
    <submittedName>
        <fullName evidence="2">ABC transporter permease</fullName>
    </submittedName>
</protein>
<keyword evidence="3" id="KW-1185">Reference proteome</keyword>
<keyword evidence="1" id="KW-1133">Transmembrane helix</keyword>
<gene>
    <name evidence="2" type="ORF">DCM90_03835</name>
</gene>
<dbReference type="InterPro" id="IPR017195">
    <property type="entry name" value="ABC_thiamin-permease_prd"/>
</dbReference>
<dbReference type="Proteomes" id="UP000245080">
    <property type="component" value="Unassembled WGS sequence"/>
</dbReference>